<dbReference type="Pfam" id="PF00646">
    <property type="entry name" value="F-box"/>
    <property type="match status" value="1"/>
</dbReference>
<dbReference type="OrthoDB" id="1415606at2759"/>
<dbReference type="Proteomes" id="UP000594261">
    <property type="component" value="Chromosome 4"/>
</dbReference>
<dbReference type="KEGG" id="qlo:115986232"/>
<dbReference type="GeneID" id="115986232"/>
<name>A0A7N2LJH3_QUELO</name>
<dbReference type="Pfam" id="PF08268">
    <property type="entry name" value="FBA_3"/>
    <property type="match status" value="1"/>
</dbReference>
<dbReference type="AlphaFoldDB" id="A0A7N2LJH3"/>
<dbReference type="InParanoid" id="A0A7N2LJH3"/>
<gene>
    <name evidence="2" type="primary">LOC115986232</name>
</gene>
<dbReference type="SUPFAM" id="SSF81383">
    <property type="entry name" value="F-box domain"/>
    <property type="match status" value="1"/>
</dbReference>
<proteinExistence type="predicted"/>
<dbReference type="EMBL" id="LRBV02000004">
    <property type="status" value="NOT_ANNOTATED_CDS"/>
    <property type="molecule type" value="Genomic_DNA"/>
</dbReference>
<feature type="domain" description="F-box" evidence="1">
    <location>
        <begin position="11"/>
        <end position="51"/>
    </location>
</feature>
<dbReference type="PANTHER" id="PTHR31672:SF13">
    <property type="entry name" value="F-BOX PROTEIN CPR30-LIKE"/>
    <property type="match status" value="1"/>
</dbReference>
<dbReference type="InterPro" id="IPR001810">
    <property type="entry name" value="F-box_dom"/>
</dbReference>
<reference evidence="2 3" key="1">
    <citation type="journal article" date="2016" name="G3 (Bethesda)">
        <title>First Draft Assembly and Annotation of the Genome of a California Endemic Oak Quercus lobata Nee (Fagaceae).</title>
        <authorList>
            <person name="Sork V.L."/>
            <person name="Fitz-Gibbon S.T."/>
            <person name="Puiu D."/>
            <person name="Crepeau M."/>
            <person name="Gugger P.F."/>
            <person name="Sherman R."/>
            <person name="Stevens K."/>
            <person name="Langley C.H."/>
            <person name="Pellegrini M."/>
            <person name="Salzberg S.L."/>
        </authorList>
    </citation>
    <scope>NUCLEOTIDE SEQUENCE [LARGE SCALE GENOMIC DNA]</scope>
    <source>
        <strain evidence="2 3">cv. SW786</strain>
    </source>
</reference>
<dbReference type="SMART" id="SM00256">
    <property type="entry name" value="FBOX"/>
    <property type="match status" value="1"/>
</dbReference>
<reference evidence="2" key="2">
    <citation type="submission" date="2021-01" db="UniProtKB">
        <authorList>
            <consortium name="EnsemblPlants"/>
        </authorList>
    </citation>
    <scope>IDENTIFICATION</scope>
</reference>
<dbReference type="NCBIfam" id="TIGR01640">
    <property type="entry name" value="F_box_assoc_1"/>
    <property type="match status" value="1"/>
</dbReference>
<dbReference type="EnsemblPlants" id="QL04p095467:mrna">
    <property type="protein sequence ID" value="QL04p095467:mrna:CDS:1"/>
    <property type="gene ID" value="QL04p095467"/>
</dbReference>
<dbReference type="CDD" id="cd22157">
    <property type="entry name" value="F-box_AtFBW1-like"/>
    <property type="match status" value="1"/>
</dbReference>
<evidence type="ECO:0000259" key="1">
    <source>
        <dbReference type="SMART" id="SM00256"/>
    </source>
</evidence>
<dbReference type="Gramene" id="QL04p095467:mrna">
    <property type="protein sequence ID" value="QL04p095467:mrna:CDS:1"/>
    <property type="gene ID" value="QL04p095467"/>
</dbReference>
<sequence>MATPRWWSASLPDDIIEYILACLPPKPLIRFRCVRQSWNSKISDPEFINKHLSMNKAKSLSLDDDDNNNNNNNGYLLCRSPRPVHDPRLIMVRELCTFVCNTNSNSSLTEISRLRINPIYHDSSFGFCNGICYGTITVSHPAPWNFCGTSYHWHFSKARSLAYHTVRNAGIYLWNPSVRKHKRLPAVLDDDRFNYRSYGLAFPTSQNNDLKLLVFGCSVNREQLRAQVYTLSTNSWSWVEQPVEPLDGSVGSRPWIDSSSCLFFNGALHFIATASQGYGFILCFDVDHEQFQEIKLPHNFSLSPELAVFKGSLALIAFDQDGVCHIWVMGQNGLANSWTPTISVPLPGVKNFLGCTRSGELVIMKSDNQVFSFDPVSQNENGYGILNFTEVVYTANLLESLLLLNE</sequence>
<dbReference type="InterPro" id="IPR017451">
    <property type="entry name" value="F-box-assoc_interact_dom"/>
</dbReference>
<organism evidence="2 3">
    <name type="scientific">Quercus lobata</name>
    <name type="common">Valley oak</name>
    <dbReference type="NCBI Taxonomy" id="97700"/>
    <lineage>
        <taxon>Eukaryota</taxon>
        <taxon>Viridiplantae</taxon>
        <taxon>Streptophyta</taxon>
        <taxon>Embryophyta</taxon>
        <taxon>Tracheophyta</taxon>
        <taxon>Spermatophyta</taxon>
        <taxon>Magnoliopsida</taxon>
        <taxon>eudicotyledons</taxon>
        <taxon>Gunneridae</taxon>
        <taxon>Pentapetalae</taxon>
        <taxon>rosids</taxon>
        <taxon>fabids</taxon>
        <taxon>Fagales</taxon>
        <taxon>Fagaceae</taxon>
        <taxon>Quercus</taxon>
    </lineage>
</organism>
<dbReference type="RefSeq" id="XP_030964942.1">
    <property type="nucleotide sequence ID" value="XM_031109082.1"/>
</dbReference>
<dbReference type="Gene3D" id="1.20.1280.50">
    <property type="match status" value="1"/>
</dbReference>
<dbReference type="InterPro" id="IPR013187">
    <property type="entry name" value="F-box-assoc_dom_typ3"/>
</dbReference>
<dbReference type="OMA" id="MTTRHRN"/>
<dbReference type="InterPro" id="IPR050796">
    <property type="entry name" value="SCF_F-box_component"/>
</dbReference>
<dbReference type="SUPFAM" id="SSF50965">
    <property type="entry name" value="Galactose oxidase, central domain"/>
    <property type="match status" value="1"/>
</dbReference>
<evidence type="ECO:0000313" key="2">
    <source>
        <dbReference type="EnsemblPlants" id="QL04p095467:mrna:CDS:1"/>
    </source>
</evidence>
<evidence type="ECO:0000313" key="3">
    <source>
        <dbReference type="Proteomes" id="UP000594261"/>
    </source>
</evidence>
<dbReference type="InterPro" id="IPR011043">
    <property type="entry name" value="Gal_Oxase/kelch_b-propeller"/>
</dbReference>
<keyword evidence="3" id="KW-1185">Reference proteome</keyword>
<protein>
    <recommendedName>
        <fullName evidence="1">F-box domain-containing protein</fullName>
    </recommendedName>
</protein>
<dbReference type="InterPro" id="IPR036047">
    <property type="entry name" value="F-box-like_dom_sf"/>
</dbReference>
<dbReference type="PANTHER" id="PTHR31672">
    <property type="entry name" value="BNACNNG10540D PROTEIN"/>
    <property type="match status" value="1"/>
</dbReference>
<accession>A0A7N2LJH3</accession>